<dbReference type="AlphaFoldDB" id="A0A6A3AG51"/>
<accession>A0A6A3AG51</accession>
<dbReference type="Proteomes" id="UP000436088">
    <property type="component" value="Unassembled WGS sequence"/>
</dbReference>
<sequence length="936" mass="102988">MENHLSSETVDIGTKKIQLETVAGDCCRKAQEAEAIVAESSSLQLAVPATMERSRYVPQPSPCRPRTGDVSGTSNGTSLPSPCFLGFSLDNQTIEYEVSVYRQPRRSRRQTLSNNPDQKGKGGKKIKDAEVVANIGDLEGLELGQKEDVKNGLYKVTGGLSGRQLRSKKNVTQEDSKKIRNDRGSDEAHLLDESSEGKNCPKQSTRNTRKRDQGVAVNSDVGKVEVVSRVTRQSRAQSKDEVSMVKNEVKIVEGEFPKEEARKRSRTAELEAILEDSSEVERDKYSVTSQQQAPLRRSRRKTVIITPPAAKLANKEDIGEMEHLITPLLEKGTTKELDVIEEDGSEVNRAKYAVTSQHQALLRRGRRKTGILIAPAAELANKEDQIAVAETKGVKKKRQSKSRMEIVEEEVAPTESLPSPKELPAGKDGQFVVSECARDKNNLDLDVSKKVVNSGDACSNKRRKELRMNSGAKQYGFTEASPIFLNMEEDKDSTENMEENITASPVKLEDNLVKDVVENLVSGNNIESEVHCMSSQTVNKTCVLGDVNGSDLKHLKYESEGSQGVDYSLITFPVESHGNEVSDQEMKEDINLLDAHFSHESLVVYKEDRALVESEVQVDADDSEMGAVIDSNGVKSRLVEFESNVINMDEITSGDNGHSLADQRDLIGGENTNFVSDDATAAISRIPLGETRTILELKDTNVTVAESVKKEEGIPHIECSVEAAENKESSAQSHYAIAETDAQKSKIRIGLKLLMQQEEGCMYDQEKSEDPNPGNTPCIHESVLVRKENTGLVKNAEEKRIHDDYFENESSPSSNRTGDVDDSNLVESGMLGSESRGSKAVCSEIASLADVFSSASHAGKTSSRMELKKVLEMQEPSGNMNSINYNMDAEGINNLVVEDQIKEKLENGNMTISDSVEEVIFNDLLNELGKSIGLKR</sequence>
<name>A0A6A3AG51_HIBSY</name>
<evidence type="ECO:0000256" key="1">
    <source>
        <dbReference type="SAM" id="MobiDB-lite"/>
    </source>
</evidence>
<gene>
    <name evidence="2" type="ORF">F3Y22_tig00110505pilonHSYRG00299</name>
</gene>
<protein>
    <submittedName>
        <fullName evidence="2">Uncharacterized protein</fullName>
    </submittedName>
</protein>
<reference evidence="2" key="1">
    <citation type="submission" date="2019-09" db="EMBL/GenBank/DDBJ databases">
        <title>Draft genome information of white flower Hibiscus syriacus.</title>
        <authorList>
            <person name="Kim Y.-M."/>
        </authorList>
    </citation>
    <scope>NUCLEOTIDE SEQUENCE [LARGE SCALE GENOMIC DNA]</scope>
    <source>
        <strain evidence="2">YM2019G1</strain>
    </source>
</reference>
<feature type="region of interest" description="Disordered" evidence="1">
    <location>
        <begin position="163"/>
        <end position="217"/>
    </location>
</feature>
<evidence type="ECO:0000313" key="2">
    <source>
        <dbReference type="EMBL" id="KAE8701829.1"/>
    </source>
</evidence>
<dbReference type="EMBL" id="VEPZ02001014">
    <property type="protein sequence ID" value="KAE8701829.1"/>
    <property type="molecule type" value="Genomic_DNA"/>
</dbReference>
<evidence type="ECO:0000313" key="3">
    <source>
        <dbReference type="Proteomes" id="UP000436088"/>
    </source>
</evidence>
<feature type="region of interest" description="Disordered" evidence="1">
    <location>
        <begin position="53"/>
        <end position="77"/>
    </location>
</feature>
<organism evidence="2 3">
    <name type="scientific">Hibiscus syriacus</name>
    <name type="common">Rose of Sharon</name>
    <dbReference type="NCBI Taxonomy" id="106335"/>
    <lineage>
        <taxon>Eukaryota</taxon>
        <taxon>Viridiplantae</taxon>
        <taxon>Streptophyta</taxon>
        <taxon>Embryophyta</taxon>
        <taxon>Tracheophyta</taxon>
        <taxon>Spermatophyta</taxon>
        <taxon>Magnoliopsida</taxon>
        <taxon>eudicotyledons</taxon>
        <taxon>Gunneridae</taxon>
        <taxon>Pentapetalae</taxon>
        <taxon>rosids</taxon>
        <taxon>malvids</taxon>
        <taxon>Malvales</taxon>
        <taxon>Malvaceae</taxon>
        <taxon>Malvoideae</taxon>
        <taxon>Hibiscus</taxon>
    </lineage>
</organism>
<feature type="compositionally biased region" description="Polar residues" evidence="1">
    <location>
        <begin position="808"/>
        <end position="817"/>
    </location>
</feature>
<feature type="region of interest" description="Disordered" evidence="1">
    <location>
        <begin position="101"/>
        <end position="126"/>
    </location>
</feature>
<keyword evidence="3" id="KW-1185">Reference proteome</keyword>
<feature type="compositionally biased region" description="Basic and acidic residues" evidence="1">
    <location>
        <begin position="171"/>
        <end position="196"/>
    </location>
</feature>
<proteinExistence type="predicted"/>
<feature type="region of interest" description="Disordered" evidence="1">
    <location>
        <begin position="803"/>
        <end position="833"/>
    </location>
</feature>
<comment type="caution">
    <text evidence="2">The sequence shown here is derived from an EMBL/GenBank/DDBJ whole genome shotgun (WGS) entry which is preliminary data.</text>
</comment>